<sequence>MDLIKSFYMRMLTQSIHGLLRYVPIWWTLYGPSIKILPESYKKLYLEWVEVIQKIIPSHYLPWLISPFEIIFF</sequence>
<dbReference type="Proteomes" id="UP000824120">
    <property type="component" value="Chromosome 12"/>
</dbReference>
<evidence type="ECO:0000313" key="2">
    <source>
        <dbReference type="Proteomes" id="UP000824120"/>
    </source>
</evidence>
<protein>
    <submittedName>
        <fullName evidence="1">Uncharacterized protein</fullName>
    </submittedName>
</protein>
<comment type="caution">
    <text evidence="1">The sequence shown here is derived from an EMBL/GenBank/DDBJ whole genome shotgun (WGS) entry which is preliminary data.</text>
</comment>
<dbReference type="EMBL" id="JACXVP010000012">
    <property type="protein sequence ID" value="KAG5573094.1"/>
    <property type="molecule type" value="Genomic_DNA"/>
</dbReference>
<organism evidence="1 2">
    <name type="scientific">Solanum commersonii</name>
    <name type="common">Commerson's wild potato</name>
    <name type="synonym">Commerson's nightshade</name>
    <dbReference type="NCBI Taxonomy" id="4109"/>
    <lineage>
        <taxon>Eukaryota</taxon>
        <taxon>Viridiplantae</taxon>
        <taxon>Streptophyta</taxon>
        <taxon>Embryophyta</taxon>
        <taxon>Tracheophyta</taxon>
        <taxon>Spermatophyta</taxon>
        <taxon>Magnoliopsida</taxon>
        <taxon>eudicotyledons</taxon>
        <taxon>Gunneridae</taxon>
        <taxon>Pentapetalae</taxon>
        <taxon>asterids</taxon>
        <taxon>lamiids</taxon>
        <taxon>Solanales</taxon>
        <taxon>Solanaceae</taxon>
        <taxon>Solanoideae</taxon>
        <taxon>Solaneae</taxon>
        <taxon>Solanum</taxon>
    </lineage>
</organism>
<name>A0A9J5WDY4_SOLCO</name>
<dbReference type="AlphaFoldDB" id="A0A9J5WDY4"/>
<dbReference type="OrthoDB" id="1730933at2759"/>
<accession>A0A9J5WDY4</accession>
<proteinExistence type="predicted"/>
<gene>
    <name evidence="1" type="ORF">H5410_062860</name>
</gene>
<keyword evidence="2" id="KW-1185">Reference proteome</keyword>
<reference evidence="1 2" key="1">
    <citation type="submission" date="2020-09" db="EMBL/GenBank/DDBJ databases">
        <title>De no assembly of potato wild relative species, Solanum commersonii.</title>
        <authorList>
            <person name="Cho K."/>
        </authorList>
    </citation>
    <scope>NUCLEOTIDE SEQUENCE [LARGE SCALE GENOMIC DNA]</scope>
    <source>
        <strain evidence="1">LZ3.2</strain>
        <tissue evidence="1">Leaf</tissue>
    </source>
</reference>
<evidence type="ECO:0000313" key="1">
    <source>
        <dbReference type="EMBL" id="KAG5573094.1"/>
    </source>
</evidence>